<organism evidence="2 3">
    <name type="scientific">Streptomyces filipinensis</name>
    <dbReference type="NCBI Taxonomy" id="66887"/>
    <lineage>
        <taxon>Bacteria</taxon>
        <taxon>Bacillati</taxon>
        <taxon>Actinomycetota</taxon>
        <taxon>Actinomycetes</taxon>
        <taxon>Kitasatosporales</taxon>
        <taxon>Streptomycetaceae</taxon>
        <taxon>Streptomyces</taxon>
    </lineage>
</organism>
<name>A0A918II88_9ACTN</name>
<feature type="domain" description="Aspartyl/asparaginy/proline hydroxylase" evidence="1">
    <location>
        <begin position="57"/>
        <end position="193"/>
    </location>
</feature>
<evidence type="ECO:0000259" key="1">
    <source>
        <dbReference type="Pfam" id="PF05118"/>
    </source>
</evidence>
<reference evidence="2" key="2">
    <citation type="submission" date="2020-09" db="EMBL/GenBank/DDBJ databases">
        <authorList>
            <person name="Sun Q."/>
            <person name="Ohkuma M."/>
        </authorList>
    </citation>
    <scope>NUCLEOTIDE SEQUENCE</scope>
    <source>
        <strain evidence="2">JCM 4369</strain>
    </source>
</reference>
<evidence type="ECO:0000313" key="2">
    <source>
        <dbReference type="EMBL" id="GGV19888.1"/>
    </source>
</evidence>
<reference evidence="2" key="1">
    <citation type="journal article" date="2014" name="Int. J. Syst. Evol. Microbiol.">
        <title>Complete genome sequence of Corynebacterium casei LMG S-19264T (=DSM 44701T), isolated from a smear-ripened cheese.</title>
        <authorList>
            <consortium name="US DOE Joint Genome Institute (JGI-PGF)"/>
            <person name="Walter F."/>
            <person name="Albersmeier A."/>
            <person name="Kalinowski J."/>
            <person name="Ruckert C."/>
        </authorList>
    </citation>
    <scope>NUCLEOTIDE SEQUENCE</scope>
    <source>
        <strain evidence="2">JCM 4369</strain>
    </source>
</reference>
<protein>
    <recommendedName>
        <fullName evidence="1">Aspartyl/asparaginy/proline hydroxylase domain-containing protein</fullName>
    </recommendedName>
</protein>
<dbReference type="AlphaFoldDB" id="A0A918II88"/>
<proteinExistence type="predicted"/>
<comment type="caution">
    <text evidence="2">The sequence shown here is derived from an EMBL/GenBank/DDBJ whole genome shotgun (WGS) entry which is preliminary data.</text>
</comment>
<keyword evidence="3" id="KW-1185">Reference proteome</keyword>
<gene>
    <name evidence="2" type="ORF">GCM10010260_69870</name>
</gene>
<sequence>MSAQTVADAQAGIPDVVRLTPKFDVACLVRDVKSLRTEQAADWKLQNTFVTDDHLIETELDWHIMPLRSTGGDKTRTDPGGPGLAPFADTAHVQHAPYLHSVMRAIPSPLRSVRLMALGPDTYGPDHFDNKYALTWGIARLHVPVITLPEAKLFFGETPYVWEAGSLWFGNFARTHRIENSGRTHRVHLVLDVQVTEALFDLFPAQVRAALPFDKIMVNRAEQPLRPAPLHQVAFEVPKSFTDWEEEDGQFLNDQPTVGAEIRAQDDGLVLHYDGAPYAGLVHTGDNEFRFQGWTDERTVQVVDEAGQRRVVLRTRVGKQVRTLTLPATALSA</sequence>
<dbReference type="InterPro" id="IPR007803">
    <property type="entry name" value="Asp/Arg/Pro-Hydrxlase"/>
</dbReference>
<dbReference type="Pfam" id="PF05118">
    <property type="entry name" value="Asp_Arg_Hydrox"/>
    <property type="match status" value="1"/>
</dbReference>
<dbReference type="Proteomes" id="UP000618795">
    <property type="component" value="Unassembled WGS sequence"/>
</dbReference>
<dbReference type="RefSeq" id="WP_191877488.1">
    <property type="nucleotide sequence ID" value="NZ_BMTD01000021.1"/>
</dbReference>
<dbReference type="Gene3D" id="2.60.120.330">
    <property type="entry name" value="B-lactam Antibiotic, Isopenicillin N Synthase, Chain"/>
    <property type="match status" value="1"/>
</dbReference>
<evidence type="ECO:0000313" key="3">
    <source>
        <dbReference type="Proteomes" id="UP000618795"/>
    </source>
</evidence>
<dbReference type="InterPro" id="IPR027443">
    <property type="entry name" value="IPNS-like_sf"/>
</dbReference>
<accession>A0A918II88</accession>
<dbReference type="SUPFAM" id="SSF51197">
    <property type="entry name" value="Clavaminate synthase-like"/>
    <property type="match status" value="1"/>
</dbReference>
<dbReference type="EMBL" id="BMTD01000021">
    <property type="protein sequence ID" value="GGV19888.1"/>
    <property type="molecule type" value="Genomic_DNA"/>
</dbReference>